<sequence length="255" mass="28354">MAHFRVLGPIELTHDGRILTPTPPKVRTVLALLLLRANRVVTVDALIREIWGDEPTRSAVTTVQTYVYHLRKQFSRERLDVPIESIGGGYRLVLAPGRLDLDAFARLLDSGRDALHDDRPAEAATALRAALDVWRGGPLGDVTLGRALSAHATHLEEQRIRAIELRIQADVALGRGRELIGELRYLVAMHPLNEWFHQQLIAVLGRAGRRGEALQSYHRLRTVLRDELGIDPSPEVQRLHRDVLGAGSSGMRSAV</sequence>
<protein>
    <submittedName>
        <fullName evidence="7">DNA-binding SARP family transcriptional activator</fullName>
    </submittedName>
</protein>
<dbReference type="PANTHER" id="PTHR35807:SF1">
    <property type="entry name" value="TRANSCRIPTIONAL REGULATOR REDD"/>
    <property type="match status" value="1"/>
</dbReference>
<evidence type="ECO:0000256" key="1">
    <source>
        <dbReference type="ARBA" id="ARBA00005820"/>
    </source>
</evidence>
<dbReference type="SUPFAM" id="SSF48452">
    <property type="entry name" value="TPR-like"/>
    <property type="match status" value="1"/>
</dbReference>
<keyword evidence="4" id="KW-0804">Transcription</keyword>
<dbReference type="InterPro" id="IPR051677">
    <property type="entry name" value="AfsR-DnrI-RedD_regulator"/>
</dbReference>
<keyword evidence="2" id="KW-0805">Transcription regulation</keyword>
<dbReference type="GO" id="GO:0003677">
    <property type="term" value="F:DNA binding"/>
    <property type="evidence" value="ECO:0007669"/>
    <property type="project" value="UniProtKB-UniRule"/>
</dbReference>
<evidence type="ECO:0000259" key="6">
    <source>
        <dbReference type="PROSITE" id="PS51755"/>
    </source>
</evidence>
<dbReference type="CDD" id="cd15831">
    <property type="entry name" value="BTAD"/>
    <property type="match status" value="1"/>
</dbReference>
<evidence type="ECO:0000256" key="4">
    <source>
        <dbReference type="ARBA" id="ARBA00023163"/>
    </source>
</evidence>
<dbReference type="RefSeq" id="WP_310369012.1">
    <property type="nucleotide sequence ID" value="NZ_JAVDYB010000001.1"/>
</dbReference>
<dbReference type="Proteomes" id="UP001183643">
    <property type="component" value="Unassembled WGS sequence"/>
</dbReference>
<dbReference type="AlphaFoldDB" id="A0AAE3YQI0"/>
<dbReference type="FunFam" id="1.25.40.10:FF:000222">
    <property type="entry name" value="SARP family transcriptional regulator"/>
    <property type="match status" value="1"/>
</dbReference>
<dbReference type="InterPro" id="IPR001867">
    <property type="entry name" value="OmpR/PhoB-type_DNA-bd"/>
</dbReference>
<dbReference type="InterPro" id="IPR036388">
    <property type="entry name" value="WH-like_DNA-bd_sf"/>
</dbReference>
<dbReference type="Pfam" id="PF00486">
    <property type="entry name" value="Trans_reg_C"/>
    <property type="match status" value="1"/>
</dbReference>
<evidence type="ECO:0000313" key="8">
    <source>
        <dbReference type="Proteomes" id="UP001183643"/>
    </source>
</evidence>
<keyword evidence="3 5" id="KW-0238">DNA-binding</keyword>
<dbReference type="GO" id="GO:0000160">
    <property type="term" value="P:phosphorelay signal transduction system"/>
    <property type="evidence" value="ECO:0007669"/>
    <property type="project" value="InterPro"/>
</dbReference>
<dbReference type="GO" id="GO:0006355">
    <property type="term" value="P:regulation of DNA-templated transcription"/>
    <property type="evidence" value="ECO:0007669"/>
    <property type="project" value="InterPro"/>
</dbReference>
<comment type="caution">
    <text evidence="7">The sequence shown here is derived from an EMBL/GenBank/DDBJ whole genome shotgun (WGS) entry which is preliminary data.</text>
</comment>
<organism evidence="7 8">
    <name type="scientific">Catenuloplanes atrovinosus</name>
    <dbReference type="NCBI Taxonomy" id="137266"/>
    <lineage>
        <taxon>Bacteria</taxon>
        <taxon>Bacillati</taxon>
        <taxon>Actinomycetota</taxon>
        <taxon>Actinomycetes</taxon>
        <taxon>Micromonosporales</taxon>
        <taxon>Micromonosporaceae</taxon>
        <taxon>Catenuloplanes</taxon>
    </lineage>
</organism>
<dbReference type="SMART" id="SM01043">
    <property type="entry name" value="BTAD"/>
    <property type="match status" value="1"/>
</dbReference>
<evidence type="ECO:0000256" key="5">
    <source>
        <dbReference type="PROSITE-ProRule" id="PRU01091"/>
    </source>
</evidence>
<comment type="similarity">
    <text evidence="1">Belongs to the AfsR/DnrI/RedD regulatory family.</text>
</comment>
<dbReference type="SUPFAM" id="SSF46894">
    <property type="entry name" value="C-terminal effector domain of the bipartite response regulators"/>
    <property type="match status" value="1"/>
</dbReference>
<evidence type="ECO:0000256" key="2">
    <source>
        <dbReference type="ARBA" id="ARBA00023015"/>
    </source>
</evidence>
<dbReference type="Gene3D" id="1.25.40.10">
    <property type="entry name" value="Tetratricopeptide repeat domain"/>
    <property type="match status" value="1"/>
</dbReference>
<feature type="domain" description="OmpR/PhoB-type" evidence="6">
    <location>
        <begin position="1"/>
        <end position="94"/>
    </location>
</feature>
<keyword evidence="8" id="KW-1185">Reference proteome</keyword>
<dbReference type="InterPro" id="IPR011990">
    <property type="entry name" value="TPR-like_helical_dom_sf"/>
</dbReference>
<dbReference type="InterPro" id="IPR016032">
    <property type="entry name" value="Sig_transdc_resp-reg_C-effctor"/>
</dbReference>
<proteinExistence type="inferred from homology"/>
<gene>
    <name evidence="7" type="ORF">J2S41_003575</name>
</gene>
<dbReference type="InterPro" id="IPR005158">
    <property type="entry name" value="BTAD"/>
</dbReference>
<evidence type="ECO:0000313" key="7">
    <source>
        <dbReference type="EMBL" id="MDR7276797.1"/>
    </source>
</evidence>
<dbReference type="PROSITE" id="PS51755">
    <property type="entry name" value="OMPR_PHOB"/>
    <property type="match status" value="1"/>
</dbReference>
<feature type="DNA-binding region" description="OmpR/PhoB-type" evidence="5">
    <location>
        <begin position="1"/>
        <end position="94"/>
    </location>
</feature>
<reference evidence="7" key="1">
    <citation type="submission" date="2023-07" db="EMBL/GenBank/DDBJ databases">
        <title>Sequencing the genomes of 1000 actinobacteria strains.</title>
        <authorList>
            <person name="Klenk H.-P."/>
        </authorList>
    </citation>
    <scope>NUCLEOTIDE SEQUENCE</scope>
    <source>
        <strain evidence="7">DSM 44707</strain>
    </source>
</reference>
<dbReference type="Pfam" id="PF03704">
    <property type="entry name" value="BTAD"/>
    <property type="match status" value="1"/>
</dbReference>
<dbReference type="PANTHER" id="PTHR35807">
    <property type="entry name" value="TRANSCRIPTIONAL REGULATOR REDD-RELATED"/>
    <property type="match status" value="1"/>
</dbReference>
<dbReference type="SMART" id="SM00862">
    <property type="entry name" value="Trans_reg_C"/>
    <property type="match status" value="1"/>
</dbReference>
<name>A0AAE3YQI0_9ACTN</name>
<evidence type="ECO:0000256" key="3">
    <source>
        <dbReference type="ARBA" id="ARBA00023125"/>
    </source>
</evidence>
<accession>A0AAE3YQI0</accession>
<dbReference type="Gene3D" id="1.10.10.10">
    <property type="entry name" value="Winged helix-like DNA-binding domain superfamily/Winged helix DNA-binding domain"/>
    <property type="match status" value="1"/>
</dbReference>
<dbReference type="EMBL" id="JAVDYB010000001">
    <property type="protein sequence ID" value="MDR7276797.1"/>
    <property type="molecule type" value="Genomic_DNA"/>
</dbReference>